<feature type="compositionally biased region" description="Basic residues" evidence="1">
    <location>
        <begin position="190"/>
        <end position="201"/>
    </location>
</feature>
<dbReference type="Proteomes" id="UP000014062">
    <property type="component" value="Chromosome"/>
</dbReference>
<gene>
    <name evidence="2" type="ORF">SLI_3650</name>
</gene>
<accession>A0A7U9HC09</accession>
<feature type="region of interest" description="Disordered" evidence="1">
    <location>
        <begin position="54"/>
        <end position="85"/>
    </location>
</feature>
<name>A0A7U9HC09_STRLI</name>
<feature type="compositionally biased region" description="Basic and acidic residues" evidence="1">
    <location>
        <begin position="288"/>
        <end position="300"/>
    </location>
</feature>
<sequence length="338" mass="35261">MARCRAVLHDQRLRHLHEFVGAQRLPLLHLARDPALPRLLAGHRRHHRRRVLHAGRHHPAALARPPGQPDHAATAHGGRRGRGRVLDPLGGDALLPALRAGRVAGCDVPARGRLLLRVGDRRGGGEAGRGQSDQRSGDGAGLLVLHRRAGLLPHVPLRAEPAAVGHDRLLLRDGQLHGDGDLAGDAGQRRTQRPRLGRGGRAHGLLRDDGGRGPGLVPPGRLALAAHRRGAHLSPVPPARVHRLGGVPPLPVHRQPVGPGRRDADGGPGALLPGAPVGGEAHVQAPQDRPDQGLRPDPGRGGHASRAAPDARRAGAAGARSAGLGTTGLGTAATRIRT</sequence>
<evidence type="ECO:0000313" key="3">
    <source>
        <dbReference type="Proteomes" id="UP000014062"/>
    </source>
</evidence>
<protein>
    <submittedName>
        <fullName evidence="2">PE-PGRS family protein</fullName>
    </submittedName>
</protein>
<reference evidence="3" key="1">
    <citation type="journal article" date="2013" name="Genome Biol. Evol.">
        <title>The genome sequence of Streptomyces lividans 66 reveals a novel tRNA-dependent peptide biosynthetic system within a metal-related genomic island.</title>
        <authorList>
            <person name="Cruz-Morales P."/>
            <person name="Vijgenboom E."/>
            <person name="Iruegas-Bocardo F."/>
            <person name="Girard G."/>
            <person name="Yanez-Guerra L.A."/>
            <person name="Ramos-Aboites H.E."/>
            <person name="Pernodet J.L."/>
            <person name="Anne J."/>
            <person name="van Wezel G.P."/>
            <person name="Barona-Gomez F."/>
        </authorList>
    </citation>
    <scope>NUCLEOTIDE SEQUENCE [LARGE SCALE GENOMIC DNA]</scope>
    <source>
        <strain evidence="3">1326</strain>
    </source>
</reference>
<dbReference type="EMBL" id="CM001889">
    <property type="protein sequence ID" value="EOY48363.1"/>
    <property type="molecule type" value="Genomic_DNA"/>
</dbReference>
<evidence type="ECO:0000313" key="2">
    <source>
        <dbReference type="EMBL" id="EOY48363.1"/>
    </source>
</evidence>
<proteinExistence type="predicted"/>
<feature type="region of interest" description="Disordered" evidence="1">
    <location>
        <begin position="178"/>
        <end position="220"/>
    </location>
</feature>
<dbReference type="AlphaFoldDB" id="A0A7U9HC09"/>
<feature type="region of interest" description="Disordered" evidence="1">
    <location>
        <begin position="233"/>
        <end position="338"/>
    </location>
</feature>
<organism evidence="2 3">
    <name type="scientific">Streptomyces lividans 1326</name>
    <dbReference type="NCBI Taxonomy" id="1200984"/>
    <lineage>
        <taxon>Bacteria</taxon>
        <taxon>Bacillati</taxon>
        <taxon>Actinomycetota</taxon>
        <taxon>Actinomycetes</taxon>
        <taxon>Kitasatosporales</taxon>
        <taxon>Streptomycetaceae</taxon>
        <taxon>Streptomyces</taxon>
    </lineage>
</organism>
<evidence type="ECO:0000256" key="1">
    <source>
        <dbReference type="SAM" id="MobiDB-lite"/>
    </source>
</evidence>
<feature type="compositionally biased region" description="Low complexity" evidence="1">
    <location>
        <begin position="304"/>
        <end position="338"/>
    </location>
</feature>
<feature type="compositionally biased region" description="Low complexity" evidence="1">
    <location>
        <begin position="270"/>
        <end position="279"/>
    </location>
</feature>